<proteinExistence type="predicted"/>
<organism evidence="5 6">
    <name type="scientific">Xanthomonas pisi</name>
    <dbReference type="NCBI Taxonomy" id="56457"/>
    <lineage>
        <taxon>Bacteria</taxon>
        <taxon>Pseudomonadati</taxon>
        <taxon>Pseudomonadota</taxon>
        <taxon>Gammaproteobacteria</taxon>
        <taxon>Lysobacterales</taxon>
        <taxon>Lysobacteraceae</taxon>
        <taxon>Xanthomonas</taxon>
    </lineage>
</organism>
<dbReference type="InterPro" id="IPR051786">
    <property type="entry name" value="ASN_synthetase/amidase"/>
</dbReference>
<evidence type="ECO:0000259" key="4">
    <source>
        <dbReference type="Pfam" id="PF00733"/>
    </source>
</evidence>
<name>A0A2S7D0D4_9XANT</name>
<evidence type="ECO:0000256" key="3">
    <source>
        <dbReference type="ARBA" id="ARBA00048741"/>
    </source>
</evidence>
<comment type="caution">
    <text evidence="5">The sequence shown here is derived from an EMBL/GenBank/DDBJ whole genome shotgun (WGS) entry which is preliminary data.</text>
</comment>
<comment type="catalytic activity">
    <reaction evidence="3">
        <text>L-aspartate + L-glutamine + ATP + H2O = L-asparagine + L-glutamate + AMP + diphosphate + H(+)</text>
        <dbReference type="Rhea" id="RHEA:12228"/>
        <dbReference type="ChEBI" id="CHEBI:15377"/>
        <dbReference type="ChEBI" id="CHEBI:15378"/>
        <dbReference type="ChEBI" id="CHEBI:29985"/>
        <dbReference type="ChEBI" id="CHEBI:29991"/>
        <dbReference type="ChEBI" id="CHEBI:30616"/>
        <dbReference type="ChEBI" id="CHEBI:33019"/>
        <dbReference type="ChEBI" id="CHEBI:58048"/>
        <dbReference type="ChEBI" id="CHEBI:58359"/>
        <dbReference type="ChEBI" id="CHEBI:456215"/>
        <dbReference type="EC" id="6.3.5.4"/>
    </reaction>
</comment>
<evidence type="ECO:0000313" key="6">
    <source>
        <dbReference type="Proteomes" id="UP000238191"/>
    </source>
</evidence>
<dbReference type="PANTHER" id="PTHR43284:SF1">
    <property type="entry name" value="ASPARAGINE SYNTHETASE"/>
    <property type="match status" value="1"/>
</dbReference>
<dbReference type="EC" id="6.3.5.4" evidence="2"/>
<evidence type="ECO:0000256" key="2">
    <source>
        <dbReference type="ARBA" id="ARBA00012737"/>
    </source>
</evidence>
<comment type="pathway">
    <text evidence="1">Amino-acid biosynthesis; L-asparagine biosynthesis; L-asparagine from L-aspartate (L-Gln route): step 1/1.</text>
</comment>
<feature type="domain" description="Asparagine synthetase" evidence="4">
    <location>
        <begin position="247"/>
        <end position="602"/>
    </location>
</feature>
<dbReference type="Proteomes" id="UP000238191">
    <property type="component" value="Unassembled WGS sequence"/>
</dbReference>
<dbReference type="EMBL" id="MDEI01000014">
    <property type="protein sequence ID" value="PPU67305.1"/>
    <property type="molecule type" value="Genomic_DNA"/>
</dbReference>
<dbReference type="SUPFAM" id="SSF52402">
    <property type="entry name" value="Adenine nucleotide alpha hydrolases-like"/>
    <property type="match status" value="1"/>
</dbReference>
<protein>
    <recommendedName>
        <fullName evidence="2">asparagine synthase (glutamine-hydrolyzing)</fullName>
        <ecNumber evidence="2">6.3.5.4</ecNumber>
    </recommendedName>
</protein>
<reference evidence="6" key="1">
    <citation type="submission" date="2016-08" db="EMBL/GenBank/DDBJ databases">
        <authorList>
            <person name="Merda D."/>
            <person name="Briand M."/>
            <person name="Taghouti G."/>
            <person name="Carrere S."/>
            <person name="Gouzy J."/>
            <person name="Portier P."/>
            <person name="Jacques M.-A."/>
            <person name="Fischer-Le Saux M."/>
        </authorList>
    </citation>
    <scope>NUCLEOTIDE SEQUENCE [LARGE SCALE GENOMIC DNA]</scope>
    <source>
        <strain evidence="6">CFBP4643</strain>
    </source>
</reference>
<dbReference type="PANTHER" id="PTHR43284">
    <property type="entry name" value="ASPARAGINE SYNTHETASE (GLUTAMINE-HYDROLYZING)"/>
    <property type="match status" value="1"/>
</dbReference>
<dbReference type="GO" id="GO:0006529">
    <property type="term" value="P:asparagine biosynthetic process"/>
    <property type="evidence" value="ECO:0007669"/>
    <property type="project" value="InterPro"/>
</dbReference>
<gene>
    <name evidence="5" type="ORF">XpiCFBP4643_16085</name>
</gene>
<dbReference type="InterPro" id="IPR014729">
    <property type="entry name" value="Rossmann-like_a/b/a_fold"/>
</dbReference>
<dbReference type="GO" id="GO:0004066">
    <property type="term" value="F:asparagine synthase (glutamine-hydrolyzing) activity"/>
    <property type="evidence" value="ECO:0007669"/>
    <property type="project" value="UniProtKB-EC"/>
</dbReference>
<sequence length="616" mass="67681">MYRYLAVFWNVESPASVEQATRVTQRIQAVLPGVSCALHEHGAAMYCQTDTPSFFECTRAQHLVILGKVFPKSFADGVVPEKALFDDSAAHAVCTTQGGILVQRYWGRYVAFGYDAAARSWFAVRDPTAELPCFITVIGALTIVFSSMEDCLKLELKEFSIRWSYLTYSLLFPFRETAQTAFEEVQALEGGEGITIQAGRPIARQCHWDVVKQAVENPITDLDEAVRLARSTLLGCIGALAGEHAQVQLQLSGGLDSSIILAGLLNAPSHPQVQCVHHYDSGIGADERTFARMAVEGACASSGRSCEFIQYERAPQCALEGIMAFPVTARPAHCSGYLLHRRTGLGKNPDQEPVQFTGVGGDGVFLRFKGNAAAIDYAWQRGIDRNFLRVAFETAQSGDSFYGVIKDALLHGILKRPARINENWGNPCEWVLVDASAQAAPQPSWMRHAIAQGHRVSPYKMAHIGRMVFPVSVLDPFEGAGQWHGVSPITAQPVVELFARIPLHLLMADAEDRTIARRAFEGLLPPAILSRKVKCYLDDHSVAVTRHHRDFIRRLLVDGRLAQRGLIDSQLADAGIYRVSPDHSLQALGIFGPQLNIEAWLRRWSAHAAGGQAIVA</sequence>
<dbReference type="InterPro" id="IPR001962">
    <property type="entry name" value="Asn_synthase"/>
</dbReference>
<dbReference type="RefSeq" id="WP_046963755.1">
    <property type="nucleotide sequence ID" value="NZ_MDEI01000014.1"/>
</dbReference>
<accession>A0A2S7D0D4</accession>
<dbReference type="AlphaFoldDB" id="A0A2S7D0D4"/>
<dbReference type="Gene3D" id="3.40.50.620">
    <property type="entry name" value="HUPs"/>
    <property type="match status" value="1"/>
</dbReference>
<evidence type="ECO:0000256" key="1">
    <source>
        <dbReference type="ARBA" id="ARBA00005187"/>
    </source>
</evidence>
<keyword evidence="6" id="KW-1185">Reference proteome</keyword>
<dbReference type="Pfam" id="PF00733">
    <property type="entry name" value="Asn_synthase"/>
    <property type="match status" value="1"/>
</dbReference>
<dbReference type="OrthoDB" id="7053173at2"/>
<evidence type="ECO:0000313" key="5">
    <source>
        <dbReference type="EMBL" id="PPU67305.1"/>
    </source>
</evidence>